<accession>A0A9W3BVU8</accession>
<dbReference type="SUPFAM" id="SSF57889">
    <property type="entry name" value="Cysteine-rich domain"/>
    <property type="match status" value="2"/>
</dbReference>
<gene>
    <name evidence="4" type="primary">LOC108808603</name>
</gene>
<name>A0A9W3BVU8_RAPSA</name>
<dbReference type="RefSeq" id="XP_056843373.1">
    <property type="nucleotide sequence ID" value="XM_056987393.1"/>
</dbReference>
<dbReference type="Proteomes" id="UP000504610">
    <property type="component" value="Chromosome 6"/>
</dbReference>
<reference evidence="3" key="1">
    <citation type="journal article" date="2019" name="Database">
        <title>The radish genome database (RadishGD): an integrated information resource for radish genomics.</title>
        <authorList>
            <person name="Yu H.J."/>
            <person name="Baek S."/>
            <person name="Lee Y.J."/>
            <person name="Cho A."/>
            <person name="Mun J.H."/>
        </authorList>
    </citation>
    <scope>NUCLEOTIDE SEQUENCE [LARGE SCALE GENOMIC DNA]</scope>
    <source>
        <strain evidence="3">cv. WK10039</strain>
    </source>
</reference>
<sequence>MNAEKGEEVAPRCRLSDPAHPHTLCRRDNPRPSLCFRCGPVNENDEDYDWNNIHYYCEICKLVFHEDCYMFPQGTRHPYHPHHPIYMTIRFSETRMESFKYGATEMAIFLTALETTSTPMLDENAVFETNNACHWCGKVLGLMFFRCLDCDFSLGAECMREDPPVTILNSGSHEHPLTLFPRPLTEPCSSVCVFGGNMEVGYACDPCNYLVHQKCIQPPQVIHQDHLADTSSLPPPT</sequence>
<feature type="domain" description="DC1" evidence="2">
    <location>
        <begin position="172"/>
        <end position="216"/>
    </location>
</feature>
<proteinExistence type="predicted"/>
<keyword evidence="1" id="KW-0677">Repeat</keyword>
<dbReference type="InterPro" id="IPR046349">
    <property type="entry name" value="C1-like_sf"/>
</dbReference>
<dbReference type="Pfam" id="PF03107">
    <property type="entry name" value="C1_2"/>
    <property type="match status" value="1"/>
</dbReference>
<dbReference type="PANTHER" id="PTHR32410">
    <property type="entry name" value="CYSTEINE/HISTIDINE-RICH C1 DOMAIN FAMILY PROTEIN"/>
    <property type="match status" value="1"/>
</dbReference>
<dbReference type="KEGG" id="rsz:108808603"/>
<evidence type="ECO:0000256" key="1">
    <source>
        <dbReference type="ARBA" id="ARBA00022737"/>
    </source>
</evidence>
<dbReference type="InterPro" id="IPR053192">
    <property type="entry name" value="Vacuole_Formation_Reg"/>
</dbReference>
<keyword evidence="3" id="KW-1185">Reference proteome</keyword>
<evidence type="ECO:0000259" key="2">
    <source>
        <dbReference type="Pfam" id="PF03107"/>
    </source>
</evidence>
<protein>
    <submittedName>
        <fullName evidence="4">Uncharacterized protein LOC108808603</fullName>
    </submittedName>
</protein>
<dbReference type="GeneID" id="108808603"/>
<dbReference type="AlphaFoldDB" id="A0A9W3BVU8"/>
<reference evidence="4" key="2">
    <citation type="submission" date="2025-08" db="UniProtKB">
        <authorList>
            <consortium name="RefSeq"/>
        </authorList>
    </citation>
    <scope>IDENTIFICATION</scope>
    <source>
        <tissue evidence="4">Leaf</tissue>
    </source>
</reference>
<evidence type="ECO:0000313" key="3">
    <source>
        <dbReference type="Proteomes" id="UP000504610"/>
    </source>
</evidence>
<organism evidence="3 4">
    <name type="scientific">Raphanus sativus</name>
    <name type="common">Radish</name>
    <name type="synonym">Raphanus raphanistrum var. sativus</name>
    <dbReference type="NCBI Taxonomy" id="3726"/>
    <lineage>
        <taxon>Eukaryota</taxon>
        <taxon>Viridiplantae</taxon>
        <taxon>Streptophyta</taxon>
        <taxon>Embryophyta</taxon>
        <taxon>Tracheophyta</taxon>
        <taxon>Spermatophyta</taxon>
        <taxon>Magnoliopsida</taxon>
        <taxon>eudicotyledons</taxon>
        <taxon>Gunneridae</taxon>
        <taxon>Pentapetalae</taxon>
        <taxon>rosids</taxon>
        <taxon>malvids</taxon>
        <taxon>Brassicales</taxon>
        <taxon>Brassicaceae</taxon>
        <taxon>Brassiceae</taxon>
        <taxon>Raphanus</taxon>
    </lineage>
</organism>
<dbReference type="InterPro" id="IPR004146">
    <property type="entry name" value="DC1"/>
</dbReference>
<dbReference type="PANTHER" id="PTHR32410:SF204">
    <property type="entry name" value="CHP-RICH ZINC FINGER PROTEIN-LIKE-RELATED"/>
    <property type="match status" value="1"/>
</dbReference>
<evidence type="ECO:0000313" key="4">
    <source>
        <dbReference type="RefSeq" id="XP_056843373.1"/>
    </source>
</evidence>
<dbReference type="OrthoDB" id="1884766at2759"/>